<feature type="signal peptide" evidence="1">
    <location>
        <begin position="1"/>
        <end position="17"/>
    </location>
</feature>
<dbReference type="SUPFAM" id="SSF56601">
    <property type="entry name" value="beta-lactamase/transpeptidase-like"/>
    <property type="match status" value="1"/>
</dbReference>
<reference evidence="3" key="1">
    <citation type="submission" date="2020-02" db="EMBL/GenBank/DDBJ databases">
        <authorList>
            <person name="Shen X.-R."/>
            <person name="Zhang Y.-X."/>
        </authorList>
    </citation>
    <scope>NUCLEOTIDE SEQUENCE</scope>
    <source>
        <strain evidence="3">SYP-B3998</strain>
    </source>
</reference>
<feature type="chain" id="PRO_5026300423" evidence="1">
    <location>
        <begin position="18"/>
        <end position="246"/>
    </location>
</feature>
<dbReference type="Pfam" id="PF00144">
    <property type="entry name" value="Beta-lactamase"/>
    <property type="match status" value="1"/>
</dbReference>
<sequence>MLAFLFLSTSIDQAATAAGTTASAQANMARGPQSAKEVEKFLDDYFSQDPIKKKINALTVAVVQNGQVLARKGYGVTDRSTNTPVQPDQTVFRVASVSKVFTALAIMQLVDQGKIGLQDNIEKYLDGYKVNNPFATPVTVEMLLTHSTGFEVRDQSSNSFMVDGSLTPVSRYSDNTSIKAVWFRSDNDRWHNRLWFETSLDETRRVRHAIQHAGTERLDKKKITPKLFSGDLFLSCSTRNVVATSI</sequence>
<protein>
    <submittedName>
        <fullName evidence="3">Serine hydrolase</fullName>
    </submittedName>
</protein>
<proteinExistence type="predicted"/>
<evidence type="ECO:0000259" key="2">
    <source>
        <dbReference type="Pfam" id="PF00144"/>
    </source>
</evidence>
<dbReference type="InterPro" id="IPR001466">
    <property type="entry name" value="Beta-lactam-related"/>
</dbReference>
<dbReference type="AlphaFoldDB" id="A0A6G4A1T8"/>
<feature type="domain" description="Beta-lactamase-related" evidence="2">
    <location>
        <begin position="42"/>
        <end position="151"/>
    </location>
</feature>
<dbReference type="InterPro" id="IPR012338">
    <property type="entry name" value="Beta-lactam/transpept-like"/>
</dbReference>
<dbReference type="EMBL" id="JAAIKC010000009">
    <property type="protein sequence ID" value="NEW08345.1"/>
    <property type="molecule type" value="Genomic_DNA"/>
</dbReference>
<accession>A0A6G4A1T8</accession>
<dbReference type="RefSeq" id="WP_163951000.1">
    <property type="nucleotide sequence ID" value="NZ_JAAIKC010000009.1"/>
</dbReference>
<name>A0A6G4A1T8_9BACL</name>
<evidence type="ECO:0000256" key="1">
    <source>
        <dbReference type="SAM" id="SignalP"/>
    </source>
</evidence>
<evidence type="ECO:0000313" key="3">
    <source>
        <dbReference type="EMBL" id="NEW08345.1"/>
    </source>
</evidence>
<dbReference type="GO" id="GO:0016787">
    <property type="term" value="F:hydrolase activity"/>
    <property type="evidence" value="ECO:0007669"/>
    <property type="project" value="UniProtKB-KW"/>
</dbReference>
<gene>
    <name evidence="3" type="ORF">GK047_20310</name>
</gene>
<dbReference type="PANTHER" id="PTHR46825:SF9">
    <property type="entry name" value="BETA-LACTAMASE-RELATED DOMAIN-CONTAINING PROTEIN"/>
    <property type="match status" value="1"/>
</dbReference>
<organism evidence="3">
    <name type="scientific">Paenibacillus sp. SYP-B3998</name>
    <dbReference type="NCBI Taxonomy" id="2678564"/>
    <lineage>
        <taxon>Bacteria</taxon>
        <taxon>Bacillati</taxon>
        <taxon>Bacillota</taxon>
        <taxon>Bacilli</taxon>
        <taxon>Bacillales</taxon>
        <taxon>Paenibacillaceae</taxon>
        <taxon>Paenibacillus</taxon>
    </lineage>
</organism>
<keyword evidence="3" id="KW-0378">Hydrolase</keyword>
<dbReference type="InterPro" id="IPR050491">
    <property type="entry name" value="AmpC-like"/>
</dbReference>
<keyword evidence="1" id="KW-0732">Signal</keyword>
<dbReference type="PANTHER" id="PTHR46825">
    <property type="entry name" value="D-ALANYL-D-ALANINE-CARBOXYPEPTIDASE/ENDOPEPTIDASE AMPH"/>
    <property type="match status" value="1"/>
</dbReference>
<dbReference type="Gene3D" id="3.40.710.10">
    <property type="entry name" value="DD-peptidase/beta-lactamase superfamily"/>
    <property type="match status" value="1"/>
</dbReference>
<comment type="caution">
    <text evidence="3">The sequence shown here is derived from an EMBL/GenBank/DDBJ whole genome shotgun (WGS) entry which is preliminary data.</text>
</comment>